<dbReference type="EMBL" id="HACM01008153">
    <property type="protein sequence ID" value="CRZ08595.1"/>
    <property type="molecule type" value="Transcribed_RNA"/>
</dbReference>
<dbReference type="EMBL" id="HACM01008156">
    <property type="protein sequence ID" value="CRZ08598.1"/>
    <property type="molecule type" value="Transcribed_RNA"/>
</dbReference>
<reference evidence="2" key="1">
    <citation type="submission" date="2015-04" db="EMBL/GenBank/DDBJ databases">
        <title>The genome sequence of the plant pathogenic Rhizarian Plasmodiophora brassicae reveals insights in its biotrophic life cycle and the origin of chitin synthesis.</title>
        <authorList>
            <person name="Schwelm A."/>
            <person name="Fogelqvist J."/>
            <person name="Knaust A."/>
            <person name="Julke S."/>
            <person name="Lilja T."/>
            <person name="Dhandapani V."/>
            <person name="Bonilla-Rosso G."/>
            <person name="Karlsson M."/>
            <person name="Shevchenko A."/>
            <person name="Choi S.R."/>
            <person name="Kim H.G."/>
            <person name="Park J.Y."/>
            <person name="Lim Y.P."/>
            <person name="Ludwig-Muller J."/>
            <person name="Dixelius C."/>
        </authorList>
    </citation>
    <scope>NUCLEOTIDE SEQUENCE</scope>
    <source>
        <tissue evidence="2">Potato root galls</tissue>
    </source>
</reference>
<feature type="region of interest" description="Disordered" evidence="1">
    <location>
        <begin position="113"/>
        <end position="144"/>
    </location>
</feature>
<organism evidence="2">
    <name type="scientific">Spongospora subterranea</name>
    <dbReference type="NCBI Taxonomy" id="70186"/>
    <lineage>
        <taxon>Eukaryota</taxon>
        <taxon>Sar</taxon>
        <taxon>Rhizaria</taxon>
        <taxon>Endomyxa</taxon>
        <taxon>Phytomyxea</taxon>
        <taxon>Plasmodiophorida</taxon>
        <taxon>Plasmodiophoridae</taxon>
        <taxon>Spongospora</taxon>
    </lineage>
</organism>
<proteinExistence type="predicted"/>
<name>A0A0H5R337_9EUKA</name>
<feature type="compositionally biased region" description="Basic and acidic residues" evidence="1">
    <location>
        <begin position="113"/>
        <end position="130"/>
    </location>
</feature>
<evidence type="ECO:0000256" key="1">
    <source>
        <dbReference type="SAM" id="MobiDB-lite"/>
    </source>
</evidence>
<accession>A0A0H5R337</accession>
<sequence length="586" mass="66806">SFLLHFHIFSSSISPTSRSFSFPSLPFYIYILPHRILLIIMVVRRSLSPSPRRTRSFSRVDESSSPSVEDANTAMLRSLLESQERRDRELAEERLEFAKQLSALRREVSQLNDARRSIESDSHPQIKTDPHPLTPSQPSTLVSHSTDSQDLALRRSIMNLPQFDDYVTLEEIHMYLGSTRRRVWETVLLTRCLKFMTFVESFDRLTSRLSDTMRCEVLLQSLRGTALERALQTNETSYSSLIGLLRRWYQNDPSIVKPVSVELRAQLDRAVPASHEVLSDYLERFRKLWRRACTMPNACGLYEDCVVRSFIHSLSEYDEQLFLKTVEAGALHGSLEFAFEIVYAKASMLAEIRSVLIPKRNNPPARYAHFPSAIPSSATPPSQHIPPARSNHSPSTTPPVTPPPLSHKYVRFTPQCLHCHSIDHLVQQCPTCTEAERNQHLRALHERMASRRPTIRFTKSSGSPSSSALAIFSPGFSVPYCLDTGSDVCIISSDVLHRLQQLEIPHHALKNAALPVFFWVAEVPCQGRRCRHSTISHLFNDQRKDYSPFLDVSCRSYPFGRNADQQGSVGFYWFECGINVRHLVEG</sequence>
<dbReference type="EMBL" id="HACM01008158">
    <property type="protein sequence ID" value="CRZ08600.1"/>
    <property type="molecule type" value="Transcribed_RNA"/>
</dbReference>
<feature type="region of interest" description="Disordered" evidence="1">
    <location>
        <begin position="368"/>
        <end position="404"/>
    </location>
</feature>
<feature type="compositionally biased region" description="Low complexity" evidence="1">
    <location>
        <begin position="371"/>
        <end position="382"/>
    </location>
</feature>
<dbReference type="EMBL" id="HACM01008166">
    <property type="protein sequence ID" value="CRZ08608.1"/>
    <property type="molecule type" value="Transcribed_RNA"/>
</dbReference>
<dbReference type="AlphaFoldDB" id="A0A0H5R337"/>
<dbReference type="EMBL" id="HACM01008165">
    <property type="protein sequence ID" value="CRZ08607.1"/>
    <property type="molecule type" value="Transcribed_RNA"/>
</dbReference>
<feature type="non-terminal residue" evidence="2">
    <location>
        <position position="1"/>
    </location>
</feature>
<evidence type="ECO:0000313" key="2">
    <source>
        <dbReference type="EMBL" id="CRZ08608.1"/>
    </source>
</evidence>
<dbReference type="EMBL" id="HACM01008170">
    <property type="protein sequence ID" value="CRZ08612.1"/>
    <property type="molecule type" value="Transcribed_RNA"/>
</dbReference>
<feature type="region of interest" description="Disordered" evidence="1">
    <location>
        <begin position="50"/>
        <end position="70"/>
    </location>
</feature>
<protein>
    <submittedName>
        <fullName evidence="2">Uncharacterized protein</fullName>
    </submittedName>
</protein>
<dbReference type="EMBL" id="HACM01008161">
    <property type="protein sequence ID" value="CRZ08603.1"/>
    <property type="molecule type" value="Transcribed_RNA"/>
</dbReference>
<feature type="compositionally biased region" description="Polar residues" evidence="1">
    <location>
        <begin position="134"/>
        <end position="144"/>
    </location>
</feature>